<dbReference type="Proteomes" id="UP000008701">
    <property type="component" value="Chromosome"/>
</dbReference>
<dbReference type="InterPro" id="IPR007525">
    <property type="entry name" value="FrhB_FdhB_C"/>
</dbReference>
<evidence type="ECO:0000259" key="2">
    <source>
        <dbReference type="Pfam" id="PF04432"/>
    </source>
</evidence>
<keyword evidence="4" id="KW-1185">Reference proteome</keyword>
<dbReference type="Pfam" id="PF04432">
    <property type="entry name" value="FrhB_FdhB_C"/>
    <property type="match status" value="1"/>
</dbReference>
<feature type="domain" description="Coenzyme F420 hydrogenase/dehydrogenase beta subunit C-terminal" evidence="2">
    <location>
        <begin position="167"/>
        <end position="321"/>
    </location>
</feature>
<dbReference type="GO" id="GO:0052592">
    <property type="term" value="F:oxidoreductase activity, acting on CH or CH2 groups, with an iron-sulfur protein as acceptor"/>
    <property type="evidence" value="ECO:0007669"/>
    <property type="project" value="TreeGrafter"/>
</dbReference>
<evidence type="ECO:0000313" key="3">
    <source>
        <dbReference type="EMBL" id="ABL64255.1"/>
    </source>
</evidence>
<evidence type="ECO:0000259" key="1">
    <source>
        <dbReference type="Pfam" id="PF04422"/>
    </source>
</evidence>
<dbReference type="eggNOG" id="COG1035">
    <property type="taxonomic scope" value="Bacteria"/>
</dbReference>
<sequence length="428" mass="48534">MQHSVVSLKTSSLPMTKPSKIQTPRFDEPLCSKCGLCMGNAWPVKESLESCVFRCGWVENHEKRIFGRVRNPDDSDELRFGISLKRFNATLKKPVNGAQWSGIITRISTMALQTNLVDAVLTLHGEPLQPKAVLAKTAQDIHEARGNKPVLSPVLQALHTAYREKTRRLLVVGAACHVHMVRDFTRKSPYFADLDLYIVGIPCTDNLEPSHLQWVFRNISKNPETVINFEFMQDYRVHILHKAGKVEKIPFFCLPSAVMKVGVFPNSCLSCFDYINSLSDITVGYLGAPYSKNRKTQWIIVRTERGEKLLDLINDEIETSPEVFFGDSHSAVQAALQPTLMPILQPEKLDDRKAMPKWLGIYLSRKKAKSGPGGTEFAKYSIDIHAIRNFYFLKMYRPDDIGIVPTHIYDLLSQYDLSSIQRIIEARI</sequence>
<dbReference type="KEGG" id="cph:Cpha266_0188"/>
<organism evidence="3 4">
    <name type="scientific">Chlorobium phaeobacteroides (strain DSM 266 / SMG 266 / 2430)</name>
    <dbReference type="NCBI Taxonomy" id="290317"/>
    <lineage>
        <taxon>Bacteria</taxon>
        <taxon>Pseudomonadati</taxon>
        <taxon>Chlorobiota</taxon>
        <taxon>Chlorobiia</taxon>
        <taxon>Chlorobiales</taxon>
        <taxon>Chlorobiaceae</taxon>
        <taxon>Chlorobium/Pelodictyon group</taxon>
        <taxon>Chlorobium</taxon>
    </lineage>
</organism>
<dbReference type="HOGENOM" id="CLU_038110_0_0_10"/>
<dbReference type="InterPro" id="IPR045220">
    <property type="entry name" value="FRHB/FDHB/HCAR-like"/>
</dbReference>
<gene>
    <name evidence="3" type="ordered locus">Cpha266_0188</name>
</gene>
<dbReference type="InterPro" id="IPR007516">
    <property type="entry name" value="Co_F420_Hydgase/DH_bsu_N"/>
</dbReference>
<evidence type="ECO:0000313" key="4">
    <source>
        <dbReference type="Proteomes" id="UP000008701"/>
    </source>
</evidence>
<dbReference type="AlphaFoldDB" id="A1BCX8"/>
<accession>A1BCX8</accession>
<dbReference type="STRING" id="290317.Cpha266_0188"/>
<dbReference type="PANTHER" id="PTHR31332:SF0">
    <property type="entry name" value="7-HYDROXYMETHYL CHLOROPHYLL A REDUCTASE, CHLOROPLASTIC"/>
    <property type="match status" value="1"/>
</dbReference>
<feature type="domain" description="Coenzyme F420 hydrogenase/dehydrogenase beta subunit N-terminal" evidence="1">
    <location>
        <begin position="88"/>
        <end position="158"/>
    </location>
</feature>
<reference evidence="3 4" key="1">
    <citation type="submission" date="2006-12" db="EMBL/GenBank/DDBJ databases">
        <title>Complete sequence of Chlorobium phaeobacteroides DSM 266.</title>
        <authorList>
            <consortium name="US DOE Joint Genome Institute"/>
            <person name="Copeland A."/>
            <person name="Lucas S."/>
            <person name="Lapidus A."/>
            <person name="Barry K."/>
            <person name="Detter J.C."/>
            <person name="Glavina del Rio T."/>
            <person name="Hammon N."/>
            <person name="Israni S."/>
            <person name="Pitluck S."/>
            <person name="Goltsman E."/>
            <person name="Schmutz J."/>
            <person name="Larimer F."/>
            <person name="Land M."/>
            <person name="Hauser L."/>
            <person name="Mikhailova N."/>
            <person name="Li T."/>
            <person name="Overmann J."/>
            <person name="Bryant D.A."/>
            <person name="Richardson P."/>
        </authorList>
    </citation>
    <scope>NUCLEOTIDE SEQUENCE [LARGE SCALE GENOMIC DNA]</scope>
    <source>
        <strain evidence="3 4">DSM 266</strain>
    </source>
</reference>
<proteinExistence type="predicted"/>
<dbReference type="PANTHER" id="PTHR31332">
    <property type="entry name" value="7-HYDROXYMETHYL CHLOROPHYLL A REDUCTASE, CHLOROPLASTIC"/>
    <property type="match status" value="1"/>
</dbReference>
<name>A1BCX8_CHLPD</name>
<dbReference type="EMBL" id="CP000492">
    <property type="protein sequence ID" value="ABL64255.1"/>
    <property type="molecule type" value="Genomic_DNA"/>
</dbReference>
<dbReference type="Pfam" id="PF04422">
    <property type="entry name" value="FrhB_FdhB_N"/>
    <property type="match status" value="1"/>
</dbReference>
<protein>
    <submittedName>
        <fullName evidence="3">Coenzyme F420 hydrogenase/dehydrogenase beta subunit domain protein</fullName>
    </submittedName>
</protein>